<organism evidence="3 4">
    <name type="scientific">Macrolepiota fuliginosa MF-IS2</name>
    <dbReference type="NCBI Taxonomy" id="1400762"/>
    <lineage>
        <taxon>Eukaryota</taxon>
        <taxon>Fungi</taxon>
        <taxon>Dikarya</taxon>
        <taxon>Basidiomycota</taxon>
        <taxon>Agaricomycotina</taxon>
        <taxon>Agaricomycetes</taxon>
        <taxon>Agaricomycetidae</taxon>
        <taxon>Agaricales</taxon>
        <taxon>Agaricineae</taxon>
        <taxon>Agaricaceae</taxon>
        <taxon>Macrolepiota</taxon>
    </lineage>
</organism>
<evidence type="ECO:0000313" key="3">
    <source>
        <dbReference type="EMBL" id="KAF9447889.1"/>
    </source>
</evidence>
<comment type="caution">
    <text evidence="3">The sequence shown here is derived from an EMBL/GenBank/DDBJ whole genome shotgun (WGS) entry which is preliminary data.</text>
</comment>
<keyword evidence="2" id="KW-0812">Transmembrane</keyword>
<evidence type="ECO:0008006" key="5">
    <source>
        <dbReference type="Google" id="ProtNLM"/>
    </source>
</evidence>
<feature type="region of interest" description="Disordered" evidence="1">
    <location>
        <begin position="1"/>
        <end position="27"/>
    </location>
</feature>
<dbReference type="AlphaFoldDB" id="A0A9P5XBB6"/>
<gene>
    <name evidence="3" type="ORF">P691DRAFT_621595</name>
</gene>
<feature type="transmembrane region" description="Helical" evidence="2">
    <location>
        <begin position="52"/>
        <end position="72"/>
    </location>
</feature>
<feature type="compositionally biased region" description="Basic and acidic residues" evidence="1">
    <location>
        <begin position="1"/>
        <end position="26"/>
    </location>
</feature>
<proteinExistence type="predicted"/>
<dbReference type="Proteomes" id="UP000807342">
    <property type="component" value="Unassembled WGS sequence"/>
</dbReference>
<feature type="non-terminal residue" evidence="3">
    <location>
        <position position="98"/>
    </location>
</feature>
<name>A0A9P5XBB6_9AGAR</name>
<evidence type="ECO:0000256" key="1">
    <source>
        <dbReference type="SAM" id="MobiDB-lite"/>
    </source>
</evidence>
<protein>
    <recommendedName>
        <fullName evidence="5">Transmembrane protein</fullName>
    </recommendedName>
</protein>
<dbReference type="OrthoDB" id="3253553at2759"/>
<keyword evidence="4" id="KW-1185">Reference proteome</keyword>
<keyword evidence="2" id="KW-1133">Transmembrane helix</keyword>
<evidence type="ECO:0000256" key="2">
    <source>
        <dbReference type="SAM" id="Phobius"/>
    </source>
</evidence>
<sequence length="98" mass="10319">MLEREFGPNSARGKDKSQGDFVDKNGKPLIGTVDANGSLVTQGPKKRVAVRVFQILFALGAGIPAIYAAVAIKPNPPAPPANTPAAYILYVLSPLTFL</sequence>
<keyword evidence="2" id="KW-0472">Membrane</keyword>
<evidence type="ECO:0000313" key="4">
    <source>
        <dbReference type="Proteomes" id="UP000807342"/>
    </source>
</evidence>
<accession>A0A9P5XBB6</accession>
<reference evidence="3" key="1">
    <citation type="submission" date="2020-11" db="EMBL/GenBank/DDBJ databases">
        <authorList>
            <consortium name="DOE Joint Genome Institute"/>
            <person name="Ahrendt S."/>
            <person name="Riley R."/>
            <person name="Andreopoulos W."/>
            <person name="Labutti K."/>
            <person name="Pangilinan J."/>
            <person name="Ruiz-Duenas F.J."/>
            <person name="Barrasa J.M."/>
            <person name="Sanchez-Garcia M."/>
            <person name="Camarero S."/>
            <person name="Miyauchi S."/>
            <person name="Serrano A."/>
            <person name="Linde D."/>
            <person name="Babiker R."/>
            <person name="Drula E."/>
            <person name="Ayuso-Fernandez I."/>
            <person name="Pacheco R."/>
            <person name="Padilla G."/>
            <person name="Ferreira P."/>
            <person name="Barriuso J."/>
            <person name="Kellner H."/>
            <person name="Castanera R."/>
            <person name="Alfaro M."/>
            <person name="Ramirez L."/>
            <person name="Pisabarro A.G."/>
            <person name="Kuo A."/>
            <person name="Tritt A."/>
            <person name="Lipzen A."/>
            <person name="He G."/>
            <person name="Yan M."/>
            <person name="Ng V."/>
            <person name="Cullen D."/>
            <person name="Martin F."/>
            <person name="Rosso M.-N."/>
            <person name="Henrissat B."/>
            <person name="Hibbett D."/>
            <person name="Martinez A.T."/>
            <person name="Grigoriev I.V."/>
        </authorList>
    </citation>
    <scope>NUCLEOTIDE SEQUENCE</scope>
    <source>
        <strain evidence="3">MF-IS2</strain>
    </source>
</reference>
<dbReference type="EMBL" id="MU151182">
    <property type="protein sequence ID" value="KAF9447889.1"/>
    <property type="molecule type" value="Genomic_DNA"/>
</dbReference>